<protein>
    <submittedName>
        <fullName evidence="3">Amino acid adenylation</fullName>
    </submittedName>
</protein>
<dbReference type="RefSeq" id="WP_059418544.1">
    <property type="nucleotide sequence ID" value="NZ_DF968285.1"/>
</dbReference>
<dbReference type="PANTHER" id="PTHR45527">
    <property type="entry name" value="NONRIBOSOMAL PEPTIDE SYNTHETASE"/>
    <property type="match status" value="1"/>
</dbReference>
<dbReference type="NCBIfam" id="TIGR01733">
    <property type="entry name" value="AA-adenyl-dom"/>
    <property type="match status" value="1"/>
</dbReference>
<feature type="domain" description="AMP-binding enzyme C-terminal" evidence="2">
    <location>
        <begin position="682"/>
        <end position="754"/>
    </location>
</feature>
<dbReference type="OrthoDB" id="2472181at2"/>
<evidence type="ECO:0000259" key="2">
    <source>
        <dbReference type="Pfam" id="PF13193"/>
    </source>
</evidence>
<evidence type="ECO:0000259" key="1">
    <source>
        <dbReference type="Pfam" id="PF00501"/>
    </source>
</evidence>
<dbReference type="GO" id="GO:0043041">
    <property type="term" value="P:amino acid activation for nonribosomal peptide biosynthetic process"/>
    <property type="evidence" value="ECO:0007669"/>
    <property type="project" value="TreeGrafter"/>
</dbReference>
<accession>A0A0K8PM36</accession>
<dbReference type="Pfam" id="PF00501">
    <property type="entry name" value="AMP-binding"/>
    <property type="match status" value="1"/>
</dbReference>
<feature type="domain" description="AMP-dependent synthetase/ligase" evidence="1">
    <location>
        <begin position="280"/>
        <end position="622"/>
    </location>
</feature>
<dbReference type="PATRIC" id="fig|146537.3.peg.4003"/>
<dbReference type="InterPro" id="IPR045851">
    <property type="entry name" value="AMP-bd_C_sf"/>
</dbReference>
<organism evidence="3 4">
    <name type="scientific">Streptomyces azureus</name>
    <dbReference type="NCBI Taxonomy" id="146537"/>
    <lineage>
        <taxon>Bacteria</taxon>
        <taxon>Bacillati</taxon>
        <taxon>Actinomycetota</taxon>
        <taxon>Actinomycetes</taxon>
        <taxon>Kitasatosporales</taxon>
        <taxon>Streptomycetaceae</taxon>
        <taxon>Streptomyces</taxon>
    </lineage>
</organism>
<dbReference type="SUPFAM" id="SSF56801">
    <property type="entry name" value="Acetyl-CoA synthetase-like"/>
    <property type="match status" value="1"/>
</dbReference>
<dbReference type="GO" id="GO:0044550">
    <property type="term" value="P:secondary metabolite biosynthetic process"/>
    <property type="evidence" value="ECO:0007669"/>
    <property type="project" value="TreeGrafter"/>
</dbReference>
<dbReference type="SUPFAM" id="SSF52777">
    <property type="entry name" value="CoA-dependent acyltransferases"/>
    <property type="match status" value="1"/>
</dbReference>
<dbReference type="Gene3D" id="3.30.559.30">
    <property type="entry name" value="Nonribosomal peptide synthetase, condensation domain"/>
    <property type="match status" value="1"/>
</dbReference>
<sequence>MSVAVDGREAAKRYWQDAFTGLATRERAFPAARRADGAQAAGAPMEYVEYVEYALTLGSRRAARLTAAAERWGVAPDTLADGVWAVALALRSGRDDVVFGHVTAGGEAVPLRVRLPAGRPVSAWLRELSAQRREARRHLGVGPEDIRRWAVGGDGELFDSIVSSEPADGPGTPVALRVRGDAAPRFVVEAVPEALSATAAAELLDVLDRATQRLAADPEPLLGDLIAAASGVLPLAATGGVRPGAGADALMSAGTREALLDTVCRDDDEGDTFVPVQEMFAAAVRQWPDAIAVEAPDGELTFADLDVRARRLAARLESRGAGAETAVAVLTERTGELVAAVLGIWAAGAAFLLVDPGEPERRTQQKLALAGVRLVVADAAHQEAAARLGPPVVAVTDDTEPGEVPAYARPLPRQLAYAVFTSGSTGNPKGVLIDHLGLAEHVHTQLAPVYRRVSPDGSGLRVGGAAPVTFDSFIDQMLPMITLGHRLVLFDEMQRRDPGSFLTRAPGTELDVVDCAPSQLVLLVEFGLLQTPLKLLVFGGEKPGAQLWDTLRQARVHAVSVYGATECSIGSVEADVHRDARVCLGRPAGSGTVYVLSPEQKLLPPGLVGEIYLGGPGVGRGYAGDPAHTARAFLPDPFSNRPGARMYRTGDLGRVAPDGRLVFLGRVDDQLKISGYRIEPAEIEAALDAVTGVRRSAVLPVRSASADRLVGFVECAEDFDAERATAELAARLPSYMVPKRLIPVDTLPLTPNGKVDRKQLARGVEPHE</sequence>
<dbReference type="Gene3D" id="3.30.300.30">
    <property type="match status" value="1"/>
</dbReference>
<dbReference type="Proteomes" id="UP000053859">
    <property type="component" value="Unassembled WGS sequence"/>
</dbReference>
<dbReference type="Gene3D" id="3.40.50.980">
    <property type="match status" value="2"/>
</dbReference>
<dbReference type="GO" id="GO:0005737">
    <property type="term" value="C:cytoplasm"/>
    <property type="evidence" value="ECO:0007669"/>
    <property type="project" value="TreeGrafter"/>
</dbReference>
<dbReference type="InterPro" id="IPR000873">
    <property type="entry name" value="AMP-dep_synth/lig_dom"/>
</dbReference>
<dbReference type="PANTHER" id="PTHR45527:SF1">
    <property type="entry name" value="FATTY ACID SYNTHASE"/>
    <property type="match status" value="1"/>
</dbReference>
<dbReference type="EMBL" id="DF968285">
    <property type="protein sequence ID" value="GAP48937.1"/>
    <property type="molecule type" value="Genomic_DNA"/>
</dbReference>
<dbReference type="GO" id="GO:0031177">
    <property type="term" value="F:phosphopantetheine binding"/>
    <property type="evidence" value="ECO:0007669"/>
    <property type="project" value="TreeGrafter"/>
</dbReference>
<dbReference type="Pfam" id="PF13193">
    <property type="entry name" value="AMP-binding_C"/>
    <property type="match status" value="1"/>
</dbReference>
<proteinExistence type="predicted"/>
<dbReference type="CDD" id="cd05930">
    <property type="entry name" value="A_NRPS"/>
    <property type="match status" value="1"/>
</dbReference>
<evidence type="ECO:0000313" key="3">
    <source>
        <dbReference type="EMBL" id="GAP48937.1"/>
    </source>
</evidence>
<gene>
    <name evidence="3" type="ORF">SAZU_3802</name>
</gene>
<reference evidence="3" key="1">
    <citation type="journal article" date="2015" name="Genome Announc.">
        <title>Draft Genome Sequence of Thiostrepton-Producing Streptomyces azureus ATCC 14921.</title>
        <authorList>
            <person name="Sakihara K."/>
            <person name="Maeda J."/>
            <person name="Tashiro K."/>
            <person name="Fujino Y."/>
            <person name="Kuhara S."/>
            <person name="Ohshima T."/>
            <person name="Ogata S."/>
            <person name="Doi K."/>
        </authorList>
    </citation>
    <scope>NUCLEOTIDE SEQUENCE [LARGE SCALE GENOMIC DNA]</scope>
    <source>
        <strain evidence="3">ATCC14921</strain>
    </source>
</reference>
<dbReference type="InterPro" id="IPR025110">
    <property type="entry name" value="AMP-bd_C"/>
</dbReference>
<keyword evidence="4" id="KW-1185">Reference proteome</keyword>
<dbReference type="Gene3D" id="2.30.38.10">
    <property type="entry name" value="Luciferase, Domain 3"/>
    <property type="match status" value="1"/>
</dbReference>
<dbReference type="InterPro" id="IPR010071">
    <property type="entry name" value="AA_adenyl_dom"/>
</dbReference>
<dbReference type="AlphaFoldDB" id="A0A0K8PM36"/>
<name>A0A0K8PM36_STRAJ</name>
<evidence type="ECO:0000313" key="4">
    <source>
        <dbReference type="Proteomes" id="UP000053859"/>
    </source>
</evidence>